<evidence type="ECO:0000313" key="9">
    <source>
        <dbReference type="Proteomes" id="UP000256645"/>
    </source>
</evidence>
<dbReference type="InterPro" id="IPR011330">
    <property type="entry name" value="Glyco_hydro/deAcase_b/a-brl"/>
</dbReference>
<proteinExistence type="predicted"/>
<dbReference type="GO" id="GO:0009272">
    <property type="term" value="P:fungal-type cell wall biogenesis"/>
    <property type="evidence" value="ECO:0007669"/>
    <property type="project" value="UniProtKB-ARBA"/>
</dbReference>
<comment type="cofactor">
    <cofactor evidence="1">
        <name>Co(2+)</name>
        <dbReference type="ChEBI" id="CHEBI:48828"/>
    </cofactor>
</comment>
<dbReference type="STRING" id="1849047.A0A3D8RH96"/>
<evidence type="ECO:0000256" key="2">
    <source>
        <dbReference type="ARBA" id="ARBA00023024"/>
    </source>
</evidence>
<evidence type="ECO:0000256" key="5">
    <source>
        <dbReference type="ARBA" id="ARBA00048494"/>
    </source>
</evidence>
<dbReference type="Proteomes" id="UP000256645">
    <property type="component" value="Unassembled WGS sequence"/>
</dbReference>
<evidence type="ECO:0000256" key="3">
    <source>
        <dbReference type="ARBA" id="ARBA00023285"/>
    </source>
</evidence>
<dbReference type="EC" id="3.5.1.41" evidence="4"/>
<sequence length="242" mass="27094">MAFTALLILLALIIVFLLVIYYPPKLLFDFMQWKHPGVLFHVPLPPTHRTVALTLDDCPSSSTSTMLDSLKKYNCKATFFIIGDQIPGYEHIVQRIHDEGHEVGNHAWTDEKTVLRPLPEIERQIKAVDALLPANSNGLKYFRPGGGFFSSKMVEMVTGLGYKVILGCVYPHDPQIWSAWVNSRHVLSMVRPGGIIIMHDRRLHSAPQLELVLEGLTAKGWEVVSLGEMLDIAEKVNGKKSG</sequence>
<dbReference type="OrthoDB" id="407355at2759"/>
<dbReference type="AlphaFoldDB" id="A0A3D8RH96"/>
<dbReference type="SUPFAM" id="SSF88713">
    <property type="entry name" value="Glycoside hydrolase/deacetylase"/>
    <property type="match status" value="1"/>
</dbReference>
<dbReference type="PROSITE" id="PS51677">
    <property type="entry name" value="NODB"/>
    <property type="match status" value="1"/>
</dbReference>
<accession>A0A3D8RH96</accession>
<evidence type="ECO:0000256" key="4">
    <source>
        <dbReference type="ARBA" id="ARBA00024056"/>
    </source>
</evidence>
<dbReference type="Pfam" id="PF01522">
    <property type="entry name" value="Polysacc_deac_1"/>
    <property type="match status" value="1"/>
</dbReference>
<keyword evidence="9" id="KW-1185">Reference proteome</keyword>
<keyword evidence="2" id="KW-0146">Chitin degradation</keyword>
<evidence type="ECO:0000256" key="6">
    <source>
        <dbReference type="SAM" id="Phobius"/>
    </source>
</evidence>
<feature type="domain" description="NodB homology" evidence="7">
    <location>
        <begin position="49"/>
        <end position="224"/>
    </location>
</feature>
<comment type="catalytic activity">
    <reaction evidence="5">
        <text>[(1-&gt;4)-N-acetyl-beta-D-glucosaminyl](n) + n H2O = chitosan + n acetate</text>
        <dbReference type="Rhea" id="RHEA:10464"/>
        <dbReference type="Rhea" id="RHEA-COMP:9593"/>
        <dbReference type="Rhea" id="RHEA-COMP:9597"/>
        <dbReference type="ChEBI" id="CHEBI:15377"/>
        <dbReference type="ChEBI" id="CHEBI:17029"/>
        <dbReference type="ChEBI" id="CHEBI:30089"/>
        <dbReference type="ChEBI" id="CHEBI:57704"/>
        <dbReference type="EC" id="3.5.1.41"/>
    </reaction>
    <physiologicalReaction direction="left-to-right" evidence="5">
        <dbReference type="Rhea" id="RHEA:10465"/>
    </physiologicalReaction>
</comment>
<keyword evidence="6" id="KW-0472">Membrane</keyword>
<organism evidence="8 9">
    <name type="scientific">Coleophoma cylindrospora</name>
    <dbReference type="NCBI Taxonomy" id="1849047"/>
    <lineage>
        <taxon>Eukaryota</taxon>
        <taxon>Fungi</taxon>
        <taxon>Dikarya</taxon>
        <taxon>Ascomycota</taxon>
        <taxon>Pezizomycotina</taxon>
        <taxon>Leotiomycetes</taxon>
        <taxon>Helotiales</taxon>
        <taxon>Dermateaceae</taxon>
        <taxon>Coleophoma</taxon>
    </lineage>
</organism>
<evidence type="ECO:0000256" key="1">
    <source>
        <dbReference type="ARBA" id="ARBA00001941"/>
    </source>
</evidence>
<dbReference type="GO" id="GO:0005975">
    <property type="term" value="P:carbohydrate metabolic process"/>
    <property type="evidence" value="ECO:0007669"/>
    <property type="project" value="InterPro"/>
</dbReference>
<dbReference type="GO" id="GO:0006032">
    <property type="term" value="P:chitin catabolic process"/>
    <property type="evidence" value="ECO:0007669"/>
    <property type="project" value="UniProtKB-KW"/>
</dbReference>
<comment type="caution">
    <text evidence="8">The sequence shown here is derived from an EMBL/GenBank/DDBJ whole genome shotgun (WGS) entry which is preliminary data.</text>
</comment>
<keyword evidence="2" id="KW-0119">Carbohydrate metabolism</keyword>
<gene>
    <name evidence="8" type="ORF">BP6252_07332</name>
</gene>
<feature type="transmembrane region" description="Helical" evidence="6">
    <location>
        <begin position="6"/>
        <end position="24"/>
    </location>
</feature>
<evidence type="ECO:0000313" key="8">
    <source>
        <dbReference type="EMBL" id="RDW73425.1"/>
    </source>
</evidence>
<dbReference type="PANTHER" id="PTHR10587:SF137">
    <property type="entry name" value="4-DEOXY-4-FORMAMIDO-L-ARABINOSE-PHOSPHOUNDECAPRENOL DEFORMYLASE ARND-RELATED"/>
    <property type="match status" value="1"/>
</dbReference>
<name>A0A3D8RH96_9HELO</name>
<dbReference type="EMBL" id="PDLM01000007">
    <property type="protein sequence ID" value="RDW73425.1"/>
    <property type="molecule type" value="Genomic_DNA"/>
</dbReference>
<keyword evidence="2" id="KW-0624">Polysaccharide degradation</keyword>
<dbReference type="GO" id="GO:0004099">
    <property type="term" value="F:chitin deacetylase activity"/>
    <property type="evidence" value="ECO:0007669"/>
    <property type="project" value="UniProtKB-EC"/>
</dbReference>
<keyword evidence="3" id="KW-0170">Cobalt</keyword>
<protein>
    <recommendedName>
        <fullName evidence="4">chitin deacetylase</fullName>
        <ecNumber evidence="4">3.5.1.41</ecNumber>
    </recommendedName>
</protein>
<dbReference type="InterPro" id="IPR050248">
    <property type="entry name" value="Polysacc_deacetylase_ArnD"/>
</dbReference>
<dbReference type="Gene3D" id="3.20.20.370">
    <property type="entry name" value="Glycoside hydrolase/deacetylase"/>
    <property type="match status" value="1"/>
</dbReference>
<dbReference type="InterPro" id="IPR002509">
    <property type="entry name" value="NODB_dom"/>
</dbReference>
<evidence type="ECO:0000259" key="7">
    <source>
        <dbReference type="PROSITE" id="PS51677"/>
    </source>
</evidence>
<keyword evidence="6" id="KW-0812">Transmembrane</keyword>
<keyword evidence="6" id="KW-1133">Transmembrane helix</keyword>
<reference evidence="8 9" key="1">
    <citation type="journal article" date="2018" name="IMA Fungus">
        <title>IMA Genome-F 9: Draft genome sequence of Annulohypoxylon stygium, Aspergillus mulundensis, Berkeleyomyces basicola (syn. Thielaviopsis basicola), Ceratocystis smalleyi, two Cercospora beticola strains, Coleophoma cylindrospora, Fusarium fracticaudum, Phialophora cf. hyalina, and Morchella septimelata.</title>
        <authorList>
            <person name="Wingfield B.D."/>
            <person name="Bills G.F."/>
            <person name="Dong Y."/>
            <person name="Huang W."/>
            <person name="Nel W.J."/>
            <person name="Swalarsk-Parry B.S."/>
            <person name="Vaghefi N."/>
            <person name="Wilken P.M."/>
            <person name="An Z."/>
            <person name="de Beer Z.W."/>
            <person name="De Vos L."/>
            <person name="Chen L."/>
            <person name="Duong T.A."/>
            <person name="Gao Y."/>
            <person name="Hammerbacher A."/>
            <person name="Kikkert J.R."/>
            <person name="Li Y."/>
            <person name="Li H."/>
            <person name="Li K."/>
            <person name="Li Q."/>
            <person name="Liu X."/>
            <person name="Ma X."/>
            <person name="Naidoo K."/>
            <person name="Pethybridge S.J."/>
            <person name="Sun J."/>
            <person name="Steenkamp E.T."/>
            <person name="van der Nest M.A."/>
            <person name="van Wyk S."/>
            <person name="Wingfield M.J."/>
            <person name="Xiong C."/>
            <person name="Yue Q."/>
            <person name="Zhang X."/>
        </authorList>
    </citation>
    <scope>NUCLEOTIDE SEQUENCE [LARGE SCALE GENOMIC DNA]</scope>
    <source>
        <strain evidence="8 9">BP6252</strain>
    </source>
</reference>
<dbReference type="PANTHER" id="PTHR10587">
    <property type="entry name" value="GLYCOSYL TRANSFERASE-RELATED"/>
    <property type="match status" value="1"/>
</dbReference>